<dbReference type="NCBIfam" id="TIGR01549">
    <property type="entry name" value="HAD-SF-IA-v1"/>
    <property type="match status" value="1"/>
</dbReference>
<dbReference type="NCBIfam" id="TIGR01509">
    <property type="entry name" value="HAD-SF-IA-v3"/>
    <property type="match status" value="1"/>
</dbReference>
<dbReference type="Gene3D" id="1.20.120.710">
    <property type="entry name" value="Haloacid dehalogenase hydrolase-like domain"/>
    <property type="match status" value="1"/>
</dbReference>
<dbReference type="Proteomes" id="UP000294927">
    <property type="component" value="Unassembled WGS sequence"/>
</dbReference>
<evidence type="ECO:0000256" key="4">
    <source>
        <dbReference type="SAM" id="MobiDB-lite"/>
    </source>
</evidence>
<evidence type="ECO:0000256" key="1">
    <source>
        <dbReference type="ARBA" id="ARBA00001946"/>
    </source>
</evidence>
<dbReference type="InterPro" id="IPR051400">
    <property type="entry name" value="HAD-like_hydrolase"/>
</dbReference>
<keyword evidence="2 5" id="KW-0378">Hydrolase</keyword>
<dbReference type="Pfam" id="PF00702">
    <property type="entry name" value="Hydrolase"/>
    <property type="match status" value="1"/>
</dbReference>
<keyword evidence="3" id="KW-0460">Magnesium</keyword>
<comment type="caution">
    <text evidence="5">The sequence shown here is derived from an EMBL/GenBank/DDBJ whole genome shotgun (WGS) entry which is preliminary data.</text>
</comment>
<evidence type="ECO:0000256" key="2">
    <source>
        <dbReference type="ARBA" id="ARBA00022801"/>
    </source>
</evidence>
<comment type="cofactor">
    <cofactor evidence="1">
        <name>Mg(2+)</name>
        <dbReference type="ChEBI" id="CHEBI:18420"/>
    </cofactor>
</comment>
<dbReference type="PANTHER" id="PTHR46470:SF4">
    <property type="entry name" value="5-AMINO-6-(5-PHOSPHO-D-RIBITYLAMINO)URACIL PHOSPHATASE YIGB"/>
    <property type="match status" value="1"/>
</dbReference>
<dbReference type="SUPFAM" id="SSF56784">
    <property type="entry name" value="HAD-like"/>
    <property type="match status" value="1"/>
</dbReference>
<evidence type="ECO:0000313" key="5">
    <source>
        <dbReference type="EMBL" id="TDV35422.1"/>
    </source>
</evidence>
<protein>
    <submittedName>
        <fullName evidence="5">Putative hydrolase of the HAD superfamily</fullName>
    </submittedName>
</protein>
<dbReference type="Gene3D" id="3.40.50.1000">
    <property type="entry name" value="HAD superfamily/HAD-like"/>
    <property type="match status" value="1"/>
</dbReference>
<dbReference type="GO" id="GO:0016787">
    <property type="term" value="F:hydrolase activity"/>
    <property type="evidence" value="ECO:0007669"/>
    <property type="project" value="UniProtKB-KW"/>
</dbReference>
<dbReference type="InterPro" id="IPR006439">
    <property type="entry name" value="HAD-SF_hydro_IA"/>
</dbReference>
<reference evidence="5 6" key="1">
    <citation type="submission" date="2019-03" db="EMBL/GenBank/DDBJ databases">
        <title>Genomic Encyclopedia of Archaeal and Bacterial Type Strains, Phase II (KMG-II): from individual species to whole genera.</title>
        <authorList>
            <person name="Goeker M."/>
        </authorList>
    </citation>
    <scope>NUCLEOTIDE SEQUENCE [LARGE SCALE GENOMIC DNA]</scope>
    <source>
        <strain evidence="5 6">DSM 45499</strain>
    </source>
</reference>
<keyword evidence="6" id="KW-1185">Reference proteome</keyword>
<dbReference type="PRINTS" id="PR00413">
    <property type="entry name" value="HADHALOGNASE"/>
</dbReference>
<dbReference type="InterPro" id="IPR023214">
    <property type="entry name" value="HAD_sf"/>
</dbReference>
<feature type="compositionally biased region" description="Basic and acidic residues" evidence="4">
    <location>
        <begin position="13"/>
        <end position="23"/>
    </location>
</feature>
<accession>A0A4R7UPE2</accession>
<dbReference type="RefSeq" id="WP_133909351.1">
    <property type="nucleotide sequence ID" value="NZ_SOCP01000034.1"/>
</dbReference>
<dbReference type="EMBL" id="SOCP01000034">
    <property type="protein sequence ID" value="TDV35422.1"/>
    <property type="molecule type" value="Genomic_DNA"/>
</dbReference>
<dbReference type="SFLD" id="SFLDS00003">
    <property type="entry name" value="Haloacid_Dehalogenase"/>
    <property type="match status" value="1"/>
</dbReference>
<organism evidence="5 6">
    <name type="scientific">Actinophytocola oryzae</name>
    <dbReference type="NCBI Taxonomy" id="502181"/>
    <lineage>
        <taxon>Bacteria</taxon>
        <taxon>Bacillati</taxon>
        <taxon>Actinomycetota</taxon>
        <taxon>Actinomycetes</taxon>
        <taxon>Pseudonocardiales</taxon>
        <taxon>Pseudonocardiaceae</taxon>
    </lineage>
</organism>
<dbReference type="InterPro" id="IPR036412">
    <property type="entry name" value="HAD-like_sf"/>
</dbReference>
<evidence type="ECO:0000313" key="6">
    <source>
        <dbReference type="Proteomes" id="UP000294927"/>
    </source>
</evidence>
<dbReference type="SFLD" id="SFLDG01129">
    <property type="entry name" value="C1.5:_HAD__Beta-PGM__Phosphata"/>
    <property type="match status" value="1"/>
</dbReference>
<dbReference type="OrthoDB" id="9810501at2"/>
<feature type="region of interest" description="Disordered" evidence="4">
    <location>
        <begin position="1"/>
        <end position="23"/>
    </location>
</feature>
<name>A0A4R7UPE2_9PSEU</name>
<proteinExistence type="predicted"/>
<evidence type="ECO:0000256" key="3">
    <source>
        <dbReference type="ARBA" id="ARBA00022842"/>
    </source>
</evidence>
<sequence>MTFGLVPFPAASDRSRSPELAAEHRPPRIRAVCLDIDDTLVDFTSSARRAVCDLIGRDDMWSRWQRTTDEHVQRVVSGELSYEAMHKTRTKAFFADLGALLDDDVVAALEERRCTQLRTTWRLFADAVPCLDWLRAAGFKLAAVTNASGNHQRAKLAGLGIARFFDTLVIAGELGAAKPDPVIFHTACARMGVPPSETMHVGDLLDTDAIGARDAGLHAVWLTRSGPSRSPEPGVQTIEALADLPELLVSEYRTPPLAPSEGADYRLREGVV</sequence>
<gene>
    <name evidence="5" type="ORF">CLV71_1347</name>
</gene>
<dbReference type="PANTHER" id="PTHR46470">
    <property type="entry name" value="N-ACYLNEURAMINATE-9-PHOSPHATASE"/>
    <property type="match status" value="1"/>
</dbReference>
<dbReference type="GO" id="GO:0044281">
    <property type="term" value="P:small molecule metabolic process"/>
    <property type="evidence" value="ECO:0007669"/>
    <property type="project" value="UniProtKB-ARBA"/>
</dbReference>
<dbReference type="AlphaFoldDB" id="A0A4R7UPE2"/>